<keyword evidence="2" id="KW-1185">Reference proteome</keyword>
<gene>
    <name evidence="1" type="ORF">Adt_49409</name>
</gene>
<evidence type="ECO:0000313" key="2">
    <source>
        <dbReference type="Proteomes" id="UP001604336"/>
    </source>
</evidence>
<organism evidence="1 2">
    <name type="scientific">Abeliophyllum distichum</name>
    <dbReference type="NCBI Taxonomy" id="126358"/>
    <lineage>
        <taxon>Eukaryota</taxon>
        <taxon>Viridiplantae</taxon>
        <taxon>Streptophyta</taxon>
        <taxon>Embryophyta</taxon>
        <taxon>Tracheophyta</taxon>
        <taxon>Spermatophyta</taxon>
        <taxon>Magnoliopsida</taxon>
        <taxon>eudicotyledons</taxon>
        <taxon>Gunneridae</taxon>
        <taxon>Pentapetalae</taxon>
        <taxon>asterids</taxon>
        <taxon>lamiids</taxon>
        <taxon>Lamiales</taxon>
        <taxon>Oleaceae</taxon>
        <taxon>Forsythieae</taxon>
        <taxon>Abeliophyllum</taxon>
    </lineage>
</organism>
<dbReference type="Proteomes" id="UP001604336">
    <property type="component" value="Unassembled WGS sequence"/>
</dbReference>
<accession>A0ABD1NNC2</accession>
<proteinExistence type="predicted"/>
<dbReference type="EMBL" id="JBFOLK010000874">
    <property type="protein sequence ID" value="KAL2453090.1"/>
    <property type="molecule type" value="Genomic_DNA"/>
</dbReference>
<name>A0ABD1NNC2_9LAMI</name>
<comment type="caution">
    <text evidence="1">The sequence shown here is derived from an EMBL/GenBank/DDBJ whole genome shotgun (WGS) entry which is preliminary data.</text>
</comment>
<evidence type="ECO:0000313" key="1">
    <source>
        <dbReference type="EMBL" id="KAL2453090.1"/>
    </source>
</evidence>
<reference evidence="2" key="1">
    <citation type="submission" date="2024-07" db="EMBL/GenBank/DDBJ databases">
        <title>Two chromosome-level genome assemblies of Korean endemic species Abeliophyllum distichum and Forsythia ovata (Oleaceae).</title>
        <authorList>
            <person name="Jang H."/>
        </authorList>
    </citation>
    <scope>NUCLEOTIDE SEQUENCE [LARGE SCALE GENOMIC DNA]</scope>
</reference>
<sequence>MTTPKVPPLLNSTELISTIINLLKSTVKRNQNSPLHDTLAPFIPSLTPPIIHSVVSSPSLHHFPSILMSFLTWVHSHTLHSPPLPLPPLLSILSSLLSHRKFNDARRILQTHIVSDHPQHHLHRHLLHPSPTLSVPVESPLRYVNFSLLSLGMAPPCCPDFQENEAPWPPAHSLDSQHFVEFLGKEIFVFAFHSFLQ</sequence>
<protein>
    <submittedName>
        <fullName evidence="1">Pentatricopeptide repeat-containing protein</fullName>
    </submittedName>
</protein>
<dbReference type="AlphaFoldDB" id="A0ABD1NNC2"/>